<evidence type="ECO:0000313" key="3">
    <source>
        <dbReference type="Proteomes" id="UP000593567"/>
    </source>
</evidence>
<feature type="compositionally biased region" description="Polar residues" evidence="1">
    <location>
        <begin position="73"/>
        <end position="89"/>
    </location>
</feature>
<name>A0A7J7JKC0_BUGNE</name>
<evidence type="ECO:0000313" key="2">
    <source>
        <dbReference type="EMBL" id="KAF6026263.1"/>
    </source>
</evidence>
<dbReference type="AlphaFoldDB" id="A0A7J7JKC0"/>
<organism evidence="2 3">
    <name type="scientific">Bugula neritina</name>
    <name type="common">Brown bryozoan</name>
    <name type="synonym">Sertularia neritina</name>
    <dbReference type="NCBI Taxonomy" id="10212"/>
    <lineage>
        <taxon>Eukaryota</taxon>
        <taxon>Metazoa</taxon>
        <taxon>Spiralia</taxon>
        <taxon>Lophotrochozoa</taxon>
        <taxon>Bryozoa</taxon>
        <taxon>Gymnolaemata</taxon>
        <taxon>Cheilostomatida</taxon>
        <taxon>Flustrina</taxon>
        <taxon>Buguloidea</taxon>
        <taxon>Bugulidae</taxon>
        <taxon>Bugula</taxon>
    </lineage>
</organism>
<reference evidence="2" key="1">
    <citation type="submission" date="2020-06" db="EMBL/GenBank/DDBJ databases">
        <title>Draft genome of Bugula neritina, a colonial animal packing powerful symbionts and potential medicines.</title>
        <authorList>
            <person name="Rayko M."/>
        </authorList>
    </citation>
    <scope>NUCLEOTIDE SEQUENCE [LARGE SCALE GENOMIC DNA]</scope>
    <source>
        <strain evidence="2">Kwan_BN1</strain>
    </source>
</reference>
<evidence type="ECO:0000256" key="1">
    <source>
        <dbReference type="SAM" id="MobiDB-lite"/>
    </source>
</evidence>
<protein>
    <submittedName>
        <fullName evidence="2">Uncharacterized protein</fullName>
    </submittedName>
</protein>
<sequence length="96" mass="10107">MVIIGVFLIIAVAFNFAENYIKGLKASNRKKLSTRVDSEAGLASAGQGVSYDSHSSSVNIPIAQVHISKSPITLDQSSSDNEQIDTSETAALLAPT</sequence>
<proteinExistence type="predicted"/>
<dbReference type="EMBL" id="VXIV02002312">
    <property type="protein sequence ID" value="KAF6026263.1"/>
    <property type="molecule type" value="Genomic_DNA"/>
</dbReference>
<accession>A0A7J7JKC0</accession>
<feature type="region of interest" description="Disordered" evidence="1">
    <location>
        <begin position="73"/>
        <end position="96"/>
    </location>
</feature>
<comment type="caution">
    <text evidence="2">The sequence shown here is derived from an EMBL/GenBank/DDBJ whole genome shotgun (WGS) entry which is preliminary data.</text>
</comment>
<gene>
    <name evidence="2" type="ORF">EB796_015417</name>
</gene>
<keyword evidence="3" id="KW-1185">Reference proteome</keyword>
<dbReference type="Proteomes" id="UP000593567">
    <property type="component" value="Unassembled WGS sequence"/>
</dbReference>